<organism evidence="8 9">
    <name type="scientific">Tepidiforma bonchosmolovskayae</name>
    <dbReference type="NCBI Taxonomy" id="2601677"/>
    <lineage>
        <taxon>Bacteria</taxon>
        <taxon>Bacillati</taxon>
        <taxon>Chloroflexota</taxon>
        <taxon>Tepidiformia</taxon>
        <taxon>Tepidiformales</taxon>
        <taxon>Tepidiformaceae</taxon>
        <taxon>Tepidiforma</taxon>
    </lineage>
</organism>
<dbReference type="PANTHER" id="PTHR43767">
    <property type="entry name" value="LONG-CHAIN-FATTY-ACID--COA LIGASE"/>
    <property type="match status" value="1"/>
</dbReference>
<dbReference type="Pfam" id="PF13193">
    <property type="entry name" value="AMP-binding_C"/>
    <property type="match status" value="1"/>
</dbReference>
<dbReference type="InterPro" id="IPR010192">
    <property type="entry name" value="MenE"/>
</dbReference>
<dbReference type="EMBL" id="CP042829">
    <property type="protein sequence ID" value="QFG04115.1"/>
    <property type="molecule type" value="Genomic_DNA"/>
</dbReference>
<accession>A0ABX6C4C2</accession>
<keyword evidence="4 5" id="KW-0067">ATP-binding</keyword>
<feature type="domain" description="AMP-binding enzyme C-terminal" evidence="7">
    <location>
        <begin position="400"/>
        <end position="475"/>
    </location>
</feature>
<keyword evidence="2 5" id="KW-0436">Ligase</keyword>
<evidence type="ECO:0000256" key="4">
    <source>
        <dbReference type="ARBA" id="ARBA00022840"/>
    </source>
</evidence>
<dbReference type="NCBIfam" id="TIGR01923">
    <property type="entry name" value="menE"/>
    <property type="match status" value="1"/>
</dbReference>
<comment type="pathway">
    <text evidence="5">Quinol/quinone metabolism; 1,4-dihydroxy-2-naphthoate biosynthesis; 1,4-dihydroxy-2-naphthoate from chorismate: step 5/7.</text>
</comment>
<reference evidence="8 9" key="2">
    <citation type="submission" date="2019-10" db="EMBL/GenBank/DDBJ databases">
        <title>Thermopilla bonchosmolovskayae gen. nov., sp. nov., a moderately thermophilic Chloroflexi bacterium from a Chukotka hot spring (Arctic, Russia), representing a novel classis Thermopillaia, which include previously uncultivated lineage OLB14.</title>
        <authorList>
            <person name="Kochetkova T.V."/>
            <person name="Zayulina K.S."/>
            <person name="Zhigarkov V.S."/>
            <person name="Minaev N.V."/>
            <person name="Novikov A."/>
            <person name="Toshchakov S.V."/>
            <person name="Elcheninov A.G."/>
            <person name="Kublanov I.V."/>
        </authorList>
    </citation>
    <scope>NUCLEOTIDE SEQUENCE [LARGE SCALE GENOMIC DNA]</scope>
    <source>
        <strain evidence="8 9">3753O</strain>
    </source>
</reference>
<comment type="catalytic activity">
    <reaction evidence="5">
        <text>2-succinylbenzoate + ATP + CoA = 2-succinylbenzoyl-CoA + AMP + diphosphate</text>
        <dbReference type="Rhea" id="RHEA:17009"/>
        <dbReference type="ChEBI" id="CHEBI:18325"/>
        <dbReference type="ChEBI" id="CHEBI:30616"/>
        <dbReference type="ChEBI" id="CHEBI:33019"/>
        <dbReference type="ChEBI" id="CHEBI:57287"/>
        <dbReference type="ChEBI" id="CHEBI:57364"/>
        <dbReference type="ChEBI" id="CHEBI:456215"/>
        <dbReference type="EC" id="6.2.1.26"/>
    </reaction>
</comment>
<keyword evidence="9" id="KW-1185">Reference proteome</keyword>
<sequence length="489" mass="51685">MSSPALPPFDWVAHRASVLPRHPAVEFGTEVWSFAELDRRVSVFAQALLDAGVRPGDRVGLLAGNSAQYVAAVFGAARAGAVVAPLNWRLAPGELAWQLGRIGAWLLLHDRAFAAAGAEAANAAGVSAMDLAAAGDGAGDSRGDWPGTWSGDFVLMFTSGTTGRPRAARLTFENFFASAAASAFNIGVDPSDRWLACMPLCHVGGLSIATRSLIQGTTAVIHAGFDAGAVNRALREEHITLLSVVPTMLARLLEADERPYPPAVRAVLVGGGPVALELLERAAARGLPVLQTYGLTEATSQVTTLAPGDALAHLGSAGKPLFGVRLRVAAPAGQPGEILVAGPTVFAGYFDDPEATVRTLRDGWLHTGDIGTIDSDGFLTILDRRDDLVVTGGENVYPAEVEAALETHPAVREAAVVGLPDTHWGQVVAAAVVFREAGAPGWSDLEAWLRERLARYKVPRRWLALDELPRTTSGKLQRHLVRARFGREP</sequence>
<evidence type="ECO:0000256" key="3">
    <source>
        <dbReference type="ARBA" id="ARBA00022741"/>
    </source>
</evidence>
<gene>
    <name evidence="5 8" type="primary">menE</name>
    <name evidence="8" type="ORF">Tbon_12790</name>
</gene>
<dbReference type="HAMAP" id="MF_00731">
    <property type="entry name" value="MenE"/>
    <property type="match status" value="1"/>
</dbReference>
<dbReference type="InterPro" id="IPR045851">
    <property type="entry name" value="AMP-bd_C_sf"/>
</dbReference>
<comment type="function">
    <text evidence="5">Converts 2-succinylbenzoate (OSB) to 2-succinylbenzoyl-CoA (OSB-CoA).</text>
</comment>
<dbReference type="PANTHER" id="PTHR43767:SF1">
    <property type="entry name" value="NONRIBOSOMAL PEPTIDE SYNTHASE PES1 (EUROFUNG)-RELATED"/>
    <property type="match status" value="1"/>
</dbReference>
<evidence type="ECO:0000259" key="6">
    <source>
        <dbReference type="Pfam" id="PF00501"/>
    </source>
</evidence>
<feature type="domain" description="AMP-dependent synthetase/ligase" evidence="6">
    <location>
        <begin position="14"/>
        <end position="350"/>
    </location>
</feature>
<evidence type="ECO:0000259" key="7">
    <source>
        <dbReference type="Pfam" id="PF13193"/>
    </source>
</evidence>
<dbReference type="RefSeq" id="WP_158068054.1">
    <property type="nucleotide sequence ID" value="NZ_CP042829.1"/>
</dbReference>
<dbReference type="Gene3D" id="3.40.50.12780">
    <property type="entry name" value="N-terminal domain of ligase-like"/>
    <property type="match status" value="1"/>
</dbReference>
<comment type="similarity">
    <text evidence="5">Belongs to the ATP-dependent AMP-binding enzyme family. MenE subfamily.</text>
</comment>
<proteinExistence type="inferred from homology"/>
<dbReference type="Proteomes" id="UP000326331">
    <property type="component" value="Chromosome"/>
</dbReference>
<dbReference type="Gene3D" id="3.30.300.30">
    <property type="match status" value="1"/>
</dbReference>
<protein>
    <recommendedName>
        <fullName evidence="5">2-succinylbenzoate--CoA ligase</fullName>
        <ecNumber evidence="5">6.2.1.26</ecNumber>
    </recommendedName>
    <alternativeName>
        <fullName evidence="5">o-succinylbenzoyl-CoA synthetase</fullName>
        <shortName evidence="5">OSB-CoA synthetase</shortName>
    </alternativeName>
</protein>
<reference evidence="8 9" key="1">
    <citation type="submission" date="2019-08" db="EMBL/GenBank/DDBJ databases">
        <authorList>
            <person name="Toschakov S.V."/>
        </authorList>
    </citation>
    <scope>NUCLEOTIDE SEQUENCE [LARGE SCALE GENOMIC DNA]</scope>
    <source>
        <strain evidence="8 9">3753O</strain>
    </source>
</reference>
<comment type="pathway">
    <text evidence="5">Quinol/quinone metabolism; menaquinone biosynthesis.</text>
</comment>
<evidence type="ECO:0000256" key="5">
    <source>
        <dbReference type="HAMAP-Rule" id="MF_00731"/>
    </source>
</evidence>
<dbReference type="GO" id="GO:0008756">
    <property type="term" value="F:o-succinylbenzoate-CoA ligase activity"/>
    <property type="evidence" value="ECO:0007669"/>
    <property type="project" value="UniProtKB-EC"/>
</dbReference>
<dbReference type="InterPro" id="IPR000873">
    <property type="entry name" value="AMP-dep_synth/lig_dom"/>
</dbReference>
<dbReference type="SUPFAM" id="SSF56801">
    <property type="entry name" value="Acetyl-CoA synthetase-like"/>
    <property type="match status" value="1"/>
</dbReference>
<dbReference type="EC" id="6.2.1.26" evidence="5"/>
<dbReference type="InterPro" id="IPR042099">
    <property type="entry name" value="ANL_N_sf"/>
</dbReference>
<dbReference type="Pfam" id="PF00501">
    <property type="entry name" value="AMP-binding"/>
    <property type="match status" value="1"/>
</dbReference>
<keyword evidence="1 5" id="KW-0474">Menaquinone biosynthesis</keyword>
<dbReference type="PROSITE" id="PS00455">
    <property type="entry name" value="AMP_BINDING"/>
    <property type="match status" value="1"/>
</dbReference>
<keyword evidence="3 5" id="KW-0547">Nucleotide-binding</keyword>
<evidence type="ECO:0000313" key="9">
    <source>
        <dbReference type="Proteomes" id="UP000326331"/>
    </source>
</evidence>
<dbReference type="InterPro" id="IPR020845">
    <property type="entry name" value="AMP-binding_CS"/>
</dbReference>
<dbReference type="InterPro" id="IPR025110">
    <property type="entry name" value="AMP-bd_C"/>
</dbReference>
<name>A0ABX6C4C2_9CHLR</name>
<evidence type="ECO:0000256" key="2">
    <source>
        <dbReference type="ARBA" id="ARBA00022598"/>
    </source>
</evidence>
<evidence type="ECO:0000256" key="1">
    <source>
        <dbReference type="ARBA" id="ARBA00022428"/>
    </source>
</evidence>
<evidence type="ECO:0000313" key="8">
    <source>
        <dbReference type="EMBL" id="QFG04115.1"/>
    </source>
</evidence>
<dbReference type="InterPro" id="IPR050237">
    <property type="entry name" value="ATP-dep_AMP-bd_enzyme"/>
</dbReference>